<keyword evidence="8" id="KW-0464">Manganese</keyword>
<sequence length="502" mass="51099">MPSLSVTAKDAVSQSADALVIGIGTNNSGAVVAGAQALPTPVRTSLTQALKAVGATGAKETLHRIPSVAGVSAKSVVLVGLGPVREVGLETLRRAAGAATRELAGLGKVVFGLPVSTGEEVTAVAEGALFGAYTYNRYRSNGGGKNPVGAIVVAGPAAANTAARAGIRRAKVLADAVHGTRDLINTAPIDLYPAQFAEDAQQLVKDLPVAVTVLDEKKLLKGGYGGLIAVGQGSSRPPRLVRLDYKPAGATTHVALVGKGITFDSGGLSIKPAANMDDMKSDMSGAAAVLHAVAAIAELGLPIQVSGWLALAENMPSGTAQRPSDVITIRGGRTVEVLNTDAEGRLVLADAIVAAGETKPDVIVDIATLTGAQLVALGSRTSAIMANDDDLRGLVHNVAEQAGEAFWPMPLPAELRPSMDSRVADIANIGERFGGMLVAGLFLKEFVPSTDEGAQVSWAHLDIAGPSYNTGSAYGYTPAGGTGHGVRTMVALCESLAESPLH</sequence>
<comment type="cofactor">
    <cofactor evidence="8">
        <name>Mn(2+)</name>
        <dbReference type="ChEBI" id="CHEBI:29035"/>
    </cofactor>
    <text evidence="8">Binds 2 manganese ions per subunit.</text>
</comment>
<dbReference type="AlphaFoldDB" id="A0A9X1NCG5"/>
<gene>
    <name evidence="8" type="primary">pepA</name>
    <name evidence="10" type="ORF">LR394_11725</name>
</gene>
<evidence type="ECO:0000313" key="11">
    <source>
        <dbReference type="Proteomes" id="UP001138997"/>
    </source>
</evidence>
<dbReference type="PRINTS" id="PR00481">
    <property type="entry name" value="LAMNOPPTDASE"/>
</dbReference>
<dbReference type="Proteomes" id="UP001138997">
    <property type="component" value="Unassembled WGS sequence"/>
</dbReference>
<dbReference type="InterPro" id="IPR023042">
    <property type="entry name" value="Peptidase_M17_leu_NH2_pept"/>
</dbReference>
<dbReference type="HAMAP" id="MF_00181">
    <property type="entry name" value="Cytosol_peptidase_M17"/>
    <property type="match status" value="1"/>
</dbReference>
<keyword evidence="5 8" id="KW-0645">Protease</keyword>
<evidence type="ECO:0000256" key="7">
    <source>
        <dbReference type="ARBA" id="ARBA00049972"/>
    </source>
</evidence>
<comment type="catalytic activity">
    <reaction evidence="1 8">
        <text>Release of an N-terminal amino acid, Xaa-|-Yaa-, in which Xaa is preferably Leu, but may be other amino acids including Pro although not Arg or Lys, and Yaa may be Pro. Amino acid amides and methyl esters are also readily hydrolyzed, but rates on arylamides are exceedingly low.</text>
        <dbReference type="EC" id="3.4.11.1"/>
    </reaction>
</comment>
<comment type="function">
    <text evidence="7 8">Presumably involved in the processing and regular turnover of intracellular proteins. Catalyzes the removal of unsubstituted N-terminal amino acids from various peptides.</text>
</comment>
<dbReference type="SUPFAM" id="SSF53187">
    <property type="entry name" value="Zn-dependent exopeptidases"/>
    <property type="match status" value="1"/>
</dbReference>
<dbReference type="GO" id="GO:0030145">
    <property type="term" value="F:manganese ion binding"/>
    <property type="evidence" value="ECO:0007669"/>
    <property type="project" value="UniProtKB-UniRule"/>
</dbReference>
<evidence type="ECO:0000256" key="5">
    <source>
        <dbReference type="ARBA" id="ARBA00022670"/>
    </source>
</evidence>
<dbReference type="InterPro" id="IPR008283">
    <property type="entry name" value="Peptidase_M17_N"/>
</dbReference>
<accession>A0A9X1NCG5</accession>
<feature type="binding site" evidence="8">
    <location>
        <position position="264"/>
    </location>
    <ligand>
        <name>Mn(2+)</name>
        <dbReference type="ChEBI" id="CHEBI:29035"/>
        <label>2</label>
    </ligand>
</feature>
<reference evidence="10" key="1">
    <citation type="submission" date="2021-11" db="EMBL/GenBank/DDBJ databases">
        <title>Streptomyces corallinus and Kineosporia corallina sp. nov., two new coral-derived marine actinobacteria.</title>
        <authorList>
            <person name="Buangrab K."/>
            <person name="Sutthacheep M."/>
            <person name="Yeemin T."/>
            <person name="Harunari E."/>
            <person name="Igarashi Y."/>
            <person name="Sripreechasak P."/>
            <person name="Kanchanasin P."/>
            <person name="Tanasupawat S."/>
            <person name="Phongsopitanun W."/>
        </authorList>
    </citation>
    <scope>NUCLEOTIDE SEQUENCE</scope>
    <source>
        <strain evidence="10">JCM 31032</strain>
    </source>
</reference>
<feature type="binding site" evidence="8">
    <location>
        <position position="343"/>
    </location>
    <ligand>
        <name>Mn(2+)</name>
        <dbReference type="ChEBI" id="CHEBI:29035"/>
        <label>1</label>
    </ligand>
</feature>
<feature type="binding site" evidence="8">
    <location>
        <position position="282"/>
    </location>
    <ligand>
        <name>Mn(2+)</name>
        <dbReference type="ChEBI" id="CHEBI:29035"/>
        <label>2</label>
    </ligand>
</feature>
<feature type="active site" evidence="8">
    <location>
        <position position="345"/>
    </location>
</feature>
<evidence type="ECO:0000256" key="4">
    <source>
        <dbReference type="ARBA" id="ARBA00022438"/>
    </source>
</evidence>
<feature type="active site" evidence="8">
    <location>
        <position position="271"/>
    </location>
</feature>
<evidence type="ECO:0000256" key="1">
    <source>
        <dbReference type="ARBA" id="ARBA00000135"/>
    </source>
</evidence>
<dbReference type="EC" id="3.4.11.10" evidence="8"/>
<evidence type="ECO:0000313" key="10">
    <source>
        <dbReference type="EMBL" id="MCD5311573.1"/>
    </source>
</evidence>
<comment type="subcellular location">
    <subcellularLocation>
        <location evidence="8">Cytoplasm</location>
    </subcellularLocation>
</comment>
<dbReference type="RefSeq" id="WP_231440898.1">
    <property type="nucleotide sequence ID" value="NZ_JAJOMB010000005.1"/>
</dbReference>
<keyword evidence="6 8" id="KW-0378">Hydrolase</keyword>
<keyword evidence="11" id="KW-1185">Reference proteome</keyword>
<feature type="binding site" evidence="8">
    <location>
        <position position="259"/>
    </location>
    <ligand>
        <name>Mn(2+)</name>
        <dbReference type="ChEBI" id="CHEBI:29035"/>
        <label>2</label>
    </ligand>
</feature>
<feature type="binding site" evidence="8">
    <location>
        <position position="341"/>
    </location>
    <ligand>
        <name>Mn(2+)</name>
        <dbReference type="ChEBI" id="CHEBI:29035"/>
        <label>1</label>
    </ligand>
</feature>
<dbReference type="InterPro" id="IPR043472">
    <property type="entry name" value="Macro_dom-like"/>
</dbReference>
<feature type="binding site" evidence="8">
    <location>
        <position position="343"/>
    </location>
    <ligand>
        <name>Mn(2+)</name>
        <dbReference type="ChEBI" id="CHEBI:29035"/>
        <label>2</label>
    </ligand>
</feature>
<dbReference type="EMBL" id="JAJOMB010000005">
    <property type="protein sequence ID" value="MCD5311573.1"/>
    <property type="molecule type" value="Genomic_DNA"/>
</dbReference>
<organism evidence="10 11">
    <name type="scientific">Kineosporia babensis</name>
    <dbReference type="NCBI Taxonomy" id="499548"/>
    <lineage>
        <taxon>Bacteria</taxon>
        <taxon>Bacillati</taxon>
        <taxon>Actinomycetota</taxon>
        <taxon>Actinomycetes</taxon>
        <taxon>Kineosporiales</taxon>
        <taxon>Kineosporiaceae</taxon>
        <taxon>Kineosporia</taxon>
    </lineage>
</organism>
<comment type="caution">
    <text evidence="10">The sequence shown here is derived from an EMBL/GenBank/DDBJ whole genome shotgun (WGS) entry which is preliminary data.</text>
</comment>
<evidence type="ECO:0000256" key="2">
    <source>
        <dbReference type="ARBA" id="ARBA00000967"/>
    </source>
</evidence>
<feature type="domain" description="Cytosol aminopeptidase" evidence="9">
    <location>
        <begin position="339"/>
        <end position="346"/>
    </location>
</feature>
<dbReference type="Pfam" id="PF00883">
    <property type="entry name" value="Peptidase_M17"/>
    <property type="match status" value="1"/>
</dbReference>
<dbReference type="PANTHER" id="PTHR11963:SF23">
    <property type="entry name" value="CYTOSOL AMINOPEPTIDASE"/>
    <property type="match status" value="1"/>
</dbReference>
<dbReference type="SUPFAM" id="SSF52949">
    <property type="entry name" value="Macro domain-like"/>
    <property type="match status" value="1"/>
</dbReference>
<evidence type="ECO:0000256" key="3">
    <source>
        <dbReference type="ARBA" id="ARBA00009528"/>
    </source>
</evidence>
<dbReference type="PANTHER" id="PTHR11963">
    <property type="entry name" value="LEUCINE AMINOPEPTIDASE-RELATED"/>
    <property type="match status" value="1"/>
</dbReference>
<dbReference type="NCBIfam" id="NF002073">
    <property type="entry name" value="PRK00913.1-2"/>
    <property type="match status" value="1"/>
</dbReference>
<dbReference type="GO" id="GO:0006508">
    <property type="term" value="P:proteolysis"/>
    <property type="evidence" value="ECO:0007669"/>
    <property type="project" value="UniProtKB-KW"/>
</dbReference>
<dbReference type="GO" id="GO:0005737">
    <property type="term" value="C:cytoplasm"/>
    <property type="evidence" value="ECO:0007669"/>
    <property type="project" value="UniProtKB-SubCell"/>
</dbReference>
<dbReference type="EC" id="3.4.11.1" evidence="8"/>
<proteinExistence type="inferred from homology"/>
<keyword evidence="8" id="KW-0963">Cytoplasm</keyword>
<evidence type="ECO:0000259" key="9">
    <source>
        <dbReference type="PROSITE" id="PS00631"/>
    </source>
</evidence>
<dbReference type="InterPro" id="IPR011356">
    <property type="entry name" value="Leucine_aapep/pepB"/>
</dbReference>
<dbReference type="InterPro" id="IPR000819">
    <property type="entry name" value="Peptidase_M17_C"/>
</dbReference>
<comment type="catalytic activity">
    <reaction evidence="2 8">
        <text>Release of an N-terminal amino acid, preferentially leucine, but not glutamic or aspartic acids.</text>
        <dbReference type="EC" id="3.4.11.10"/>
    </reaction>
</comment>
<dbReference type="CDD" id="cd00433">
    <property type="entry name" value="Peptidase_M17"/>
    <property type="match status" value="1"/>
</dbReference>
<feature type="binding site" evidence="8">
    <location>
        <position position="264"/>
    </location>
    <ligand>
        <name>Mn(2+)</name>
        <dbReference type="ChEBI" id="CHEBI:29035"/>
        <label>1</label>
    </ligand>
</feature>
<dbReference type="PROSITE" id="PS00631">
    <property type="entry name" value="CYTOSOL_AP"/>
    <property type="match status" value="1"/>
</dbReference>
<dbReference type="Pfam" id="PF02789">
    <property type="entry name" value="Peptidase_M17_N"/>
    <property type="match status" value="1"/>
</dbReference>
<name>A0A9X1NCG5_9ACTN</name>
<keyword evidence="8" id="KW-0479">Metal-binding</keyword>
<evidence type="ECO:0000256" key="6">
    <source>
        <dbReference type="ARBA" id="ARBA00022801"/>
    </source>
</evidence>
<evidence type="ECO:0000256" key="8">
    <source>
        <dbReference type="HAMAP-Rule" id="MF_00181"/>
    </source>
</evidence>
<keyword evidence="4 8" id="KW-0031">Aminopeptidase</keyword>
<protein>
    <recommendedName>
        <fullName evidence="8">Probable cytosol aminopeptidase</fullName>
        <ecNumber evidence="8">3.4.11.1</ecNumber>
    </recommendedName>
    <alternativeName>
        <fullName evidence="8">Leucine aminopeptidase</fullName>
        <shortName evidence="8">LAP</shortName>
        <ecNumber evidence="8">3.4.11.10</ecNumber>
    </alternativeName>
    <alternativeName>
        <fullName evidence="8">Leucyl aminopeptidase</fullName>
    </alternativeName>
</protein>
<dbReference type="Gene3D" id="3.40.220.10">
    <property type="entry name" value="Leucine Aminopeptidase, subunit E, domain 1"/>
    <property type="match status" value="1"/>
</dbReference>
<dbReference type="Gene3D" id="3.40.630.10">
    <property type="entry name" value="Zn peptidases"/>
    <property type="match status" value="1"/>
</dbReference>
<dbReference type="GO" id="GO:0070006">
    <property type="term" value="F:metalloaminopeptidase activity"/>
    <property type="evidence" value="ECO:0007669"/>
    <property type="project" value="InterPro"/>
</dbReference>
<comment type="similarity">
    <text evidence="3 8">Belongs to the peptidase M17 family.</text>
</comment>